<protein>
    <submittedName>
        <fullName evidence="4">SDR family oxidoreductase</fullName>
    </submittedName>
</protein>
<dbReference type="OrthoDB" id="5786478at2"/>
<dbReference type="GO" id="GO:0016491">
    <property type="term" value="F:oxidoreductase activity"/>
    <property type="evidence" value="ECO:0007669"/>
    <property type="project" value="UniProtKB-KW"/>
</dbReference>
<evidence type="ECO:0000256" key="2">
    <source>
        <dbReference type="ARBA" id="ARBA00023002"/>
    </source>
</evidence>
<dbReference type="Proteomes" id="UP000433577">
    <property type="component" value="Chromosome 3"/>
</dbReference>
<dbReference type="PRINTS" id="PR00080">
    <property type="entry name" value="SDRFAMILY"/>
</dbReference>
<dbReference type="GO" id="GO:0005829">
    <property type="term" value="C:cytosol"/>
    <property type="evidence" value="ECO:0007669"/>
    <property type="project" value="TreeGrafter"/>
</dbReference>
<dbReference type="PANTHER" id="PTHR43391">
    <property type="entry name" value="RETINOL DEHYDROGENASE-RELATED"/>
    <property type="match status" value="1"/>
</dbReference>
<dbReference type="InterPro" id="IPR020904">
    <property type="entry name" value="Sc_DH/Rdtase_CS"/>
</dbReference>
<evidence type="ECO:0000256" key="1">
    <source>
        <dbReference type="ARBA" id="ARBA00006484"/>
    </source>
</evidence>
<dbReference type="EMBL" id="CP046915">
    <property type="protein sequence ID" value="QGZ65603.1"/>
    <property type="molecule type" value="Genomic_DNA"/>
</dbReference>
<dbReference type="KEGG" id="pacs:FAZ98_28075"/>
<dbReference type="Gene3D" id="3.40.50.720">
    <property type="entry name" value="NAD(P)-binding Rossmann-like Domain"/>
    <property type="match status" value="1"/>
</dbReference>
<evidence type="ECO:0000313" key="5">
    <source>
        <dbReference type="Proteomes" id="UP000433577"/>
    </source>
</evidence>
<organism evidence="4 5">
    <name type="scientific">Paraburkholderia acidisoli</name>
    <dbReference type="NCBI Taxonomy" id="2571748"/>
    <lineage>
        <taxon>Bacteria</taxon>
        <taxon>Pseudomonadati</taxon>
        <taxon>Pseudomonadota</taxon>
        <taxon>Betaproteobacteria</taxon>
        <taxon>Burkholderiales</taxon>
        <taxon>Burkholderiaceae</taxon>
        <taxon>Paraburkholderia</taxon>
    </lineage>
</organism>
<dbReference type="PRINTS" id="PR00081">
    <property type="entry name" value="GDHRDH"/>
</dbReference>
<dbReference type="Pfam" id="PF00106">
    <property type="entry name" value="adh_short"/>
    <property type="match status" value="1"/>
</dbReference>
<dbReference type="AlphaFoldDB" id="A0A7Z2JIX0"/>
<dbReference type="InterPro" id="IPR036291">
    <property type="entry name" value="NAD(P)-bd_dom_sf"/>
</dbReference>
<dbReference type="SUPFAM" id="SSF51735">
    <property type="entry name" value="NAD(P)-binding Rossmann-fold domains"/>
    <property type="match status" value="1"/>
</dbReference>
<dbReference type="PANTHER" id="PTHR43391:SF91">
    <property type="entry name" value="OS04G0390700 PROTEIN"/>
    <property type="match status" value="1"/>
</dbReference>
<proteinExistence type="inferred from homology"/>
<dbReference type="NCBIfam" id="NF006117">
    <property type="entry name" value="PRK08264.1-3"/>
    <property type="match status" value="1"/>
</dbReference>
<dbReference type="PROSITE" id="PS00061">
    <property type="entry name" value="ADH_SHORT"/>
    <property type="match status" value="1"/>
</dbReference>
<dbReference type="InterPro" id="IPR002347">
    <property type="entry name" value="SDR_fam"/>
</dbReference>
<sequence>MKIQDSVVFITGANRGIGAAFAKALLARGAKKVYAGARDPDSVTLPGVVPVRLDVTNDADVAAAAAQCQDVTLVINNAGIARYGAFLAEQAADLVREQLETNFFGVLRVSQAFAPVLAANGGGALVNVLSVASWINRSLLAGYGATKSAAWALTNGLRSELQEQGTQVLALHMGFVATDLTRDLDVPKQTPEAIVAAALDALEAGASEVMADEMTRKVKAGLSATPASYMALPQV</sequence>
<keyword evidence="2" id="KW-0560">Oxidoreductase</keyword>
<dbReference type="RefSeq" id="WP_158956206.1">
    <property type="nucleotide sequence ID" value="NZ_CP046915.1"/>
</dbReference>
<evidence type="ECO:0000256" key="3">
    <source>
        <dbReference type="RuleBase" id="RU000363"/>
    </source>
</evidence>
<keyword evidence="5" id="KW-1185">Reference proteome</keyword>
<accession>A0A7Z2JIX0</accession>
<reference evidence="4 5" key="1">
    <citation type="submission" date="2019-12" db="EMBL/GenBank/DDBJ databases">
        <title>Paraburkholderia acidiphila 7Q-K02 sp. nov and Paraburkholderia acidisoli DHF22 sp. nov., two strains isolated from forest soil.</title>
        <authorList>
            <person name="Gao Z."/>
            <person name="Qiu L."/>
        </authorList>
    </citation>
    <scope>NUCLEOTIDE SEQUENCE [LARGE SCALE GENOMIC DNA]</scope>
    <source>
        <strain evidence="4 5">DHF22</strain>
    </source>
</reference>
<name>A0A7Z2JIX0_9BURK</name>
<dbReference type="NCBIfam" id="NF006119">
    <property type="entry name" value="PRK08264.1-5"/>
    <property type="match status" value="1"/>
</dbReference>
<gene>
    <name evidence="4" type="ORF">FAZ98_28075</name>
</gene>
<evidence type="ECO:0000313" key="4">
    <source>
        <dbReference type="EMBL" id="QGZ65603.1"/>
    </source>
</evidence>
<comment type="similarity">
    <text evidence="1 3">Belongs to the short-chain dehydrogenases/reductases (SDR) family.</text>
</comment>